<proteinExistence type="predicted"/>
<reference evidence="1" key="1">
    <citation type="journal article" date="2020" name="Stud. Mycol.">
        <title>101 Dothideomycetes genomes: a test case for predicting lifestyles and emergence of pathogens.</title>
        <authorList>
            <person name="Haridas S."/>
            <person name="Albert R."/>
            <person name="Binder M."/>
            <person name="Bloem J."/>
            <person name="Labutti K."/>
            <person name="Salamov A."/>
            <person name="Andreopoulos B."/>
            <person name="Baker S."/>
            <person name="Barry K."/>
            <person name="Bills G."/>
            <person name="Bluhm B."/>
            <person name="Cannon C."/>
            <person name="Castanera R."/>
            <person name="Culley D."/>
            <person name="Daum C."/>
            <person name="Ezra D."/>
            <person name="Gonzalez J."/>
            <person name="Henrissat B."/>
            <person name="Kuo A."/>
            <person name="Liang C."/>
            <person name="Lipzen A."/>
            <person name="Lutzoni F."/>
            <person name="Magnuson J."/>
            <person name="Mondo S."/>
            <person name="Nolan M."/>
            <person name="Ohm R."/>
            <person name="Pangilinan J."/>
            <person name="Park H.-J."/>
            <person name="Ramirez L."/>
            <person name="Alfaro M."/>
            <person name="Sun H."/>
            <person name="Tritt A."/>
            <person name="Yoshinaga Y."/>
            <person name="Zwiers L.-H."/>
            <person name="Turgeon B."/>
            <person name="Goodwin S."/>
            <person name="Spatafora J."/>
            <person name="Crous P."/>
            <person name="Grigoriev I."/>
        </authorList>
    </citation>
    <scope>NUCLEOTIDE SEQUENCE</scope>
    <source>
        <strain evidence="1">CBS 122681</strain>
    </source>
</reference>
<evidence type="ECO:0000313" key="1">
    <source>
        <dbReference type="EMBL" id="KAF2660339.1"/>
    </source>
</evidence>
<accession>A0A6A6TJY3</accession>
<gene>
    <name evidence="1" type="ORF">K491DRAFT_79416</name>
</gene>
<organism evidence="1 2">
    <name type="scientific">Lophiostoma macrostomum CBS 122681</name>
    <dbReference type="NCBI Taxonomy" id="1314788"/>
    <lineage>
        <taxon>Eukaryota</taxon>
        <taxon>Fungi</taxon>
        <taxon>Dikarya</taxon>
        <taxon>Ascomycota</taxon>
        <taxon>Pezizomycotina</taxon>
        <taxon>Dothideomycetes</taxon>
        <taxon>Pleosporomycetidae</taxon>
        <taxon>Pleosporales</taxon>
        <taxon>Lophiostomataceae</taxon>
        <taxon>Lophiostoma</taxon>
    </lineage>
</organism>
<keyword evidence="2" id="KW-1185">Reference proteome</keyword>
<protein>
    <submittedName>
        <fullName evidence="1">Uncharacterized protein</fullName>
    </submittedName>
</protein>
<dbReference type="AlphaFoldDB" id="A0A6A6TJY3"/>
<dbReference type="Proteomes" id="UP000799324">
    <property type="component" value="Unassembled WGS sequence"/>
</dbReference>
<name>A0A6A6TJY3_9PLEO</name>
<dbReference type="EMBL" id="MU004300">
    <property type="protein sequence ID" value="KAF2660339.1"/>
    <property type="molecule type" value="Genomic_DNA"/>
</dbReference>
<evidence type="ECO:0000313" key="2">
    <source>
        <dbReference type="Proteomes" id="UP000799324"/>
    </source>
</evidence>
<sequence length="190" mass="20890">MRARRRTTELLTSSNMALRACEELLPTAPQSAICVLLQQRPAYFYPPRCDVYLSSPPSMTHGQSGKIAQPATSHTASQHCYCPVAPLRCCQRTSARICLLVVVLDSGSLRPSAGKSLPPHGRVWLQASMHPSARFARRIKPCLGQTFCRWTRPETLGWGFIPDSAIQPSSPLQHQASINCVSLPRPSALD</sequence>